<name>A0A2G9GHY2_9LAMI</name>
<reference evidence="7" key="1">
    <citation type="journal article" date="2018" name="Gigascience">
        <title>Genome assembly of the Pink Ipe (Handroanthus impetiginosus, Bignoniaceae), a highly valued, ecologically keystone Neotropical timber forest tree.</title>
        <authorList>
            <person name="Silva-Junior O.B."/>
            <person name="Grattapaglia D."/>
            <person name="Novaes E."/>
            <person name="Collevatti R.G."/>
        </authorList>
    </citation>
    <scope>NUCLEOTIDE SEQUENCE [LARGE SCALE GENOMIC DNA]</scope>
    <source>
        <strain evidence="7">cv. UFG-1</strain>
    </source>
</reference>
<dbReference type="OrthoDB" id="912659at2759"/>
<dbReference type="AlphaFoldDB" id="A0A2G9GHY2"/>
<gene>
    <name evidence="6" type="ORF">CDL12_22555</name>
</gene>
<dbReference type="GO" id="GO:0046910">
    <property type="term" value="F:pectinesterase inhibitor activity"/>
    <property type="evidence" value="ECO:0007669"/>
    <property type="project" value="InterPro"/>
</dbReference>
<sequence>MAIPICKSYPYIYLLILLLSMGGTLFASATPVEDVCHRTSDEDFCKMVLGSDPRTQTAGLRELGQIVIDKASRVANGTKVKIHSLSLSSKDPTLYSDLRMCDAYYGAALTALKEATDALNRGEYFNLNILAAAVNGDGFNCEALFQEPPTRKSPLTSENDDLERFGDILGGLGS</sequence>
<evidence type="ECO:0000313" key="7">
    <source>
        <dbReference type="Proteomes" id="UP000231279"/>
    </source>
</evidence>
<dbReference type="SUPFAM" id="SSF101148">
    <property type="entry name" value="Plant invertase/pectin methylesterase inhibitor"/>
    <property type="match status" value="1"/>
</dbReference>
<evidence type="ECO:0000313" key="6">
    <source>
        <dbReference type="EMBL" id="PIN04904.1"/>
    </source>
</evidence>
<dbReference type="InterPro" id="IPR052421">
    <property type="entry name" value="PCW_Enzyme_Inhibitor"/>
</dbReference>
<feature type="chain" id="PRO_5013943476" description="Pectinesterase inhibitor domain-containing protein" evidence="4">
    <location>
        <begin position="30"/>
        <end position="174"/>
    </location>
</feature>
<dbReference type="SMART" id="SM00856">
    <property type="entry name" value="PMEI"/>
    <property type="match status" value="1"/>
</dbReference>
<protein>
    <recommendedName>
        <fullName evidence="5">Pectinesterase inhibitor domain-containing protein</fullName>
    </recommendedName>
</protein>
<dbReference type="PANTHER" id="PTHR36710">
    <property type="entry name" value="PECTINESTERASE INHIBITOR-LIKE"/>
    <property type="match status" value="1"/>
</dbReference>
<evidence type="ECO:0000256" key="1">
    <source>
        <dbReference type="ARBA" id="ARBA00022729"/>
    </source>
</evidence>
<dbReference type="PANTHER" id="PTHR36710:SF8">
    <property type="entry name" value="PECTINESTERASE INHIBITOR-LIKE"/>
    <property type="match status" value="1"/>
</dbReference>
<dbReference type="InterPro" id="IPR034086">
    <property type="entry name" value="PMEI_plant"/>
</dbReference>
<dbReference type="Pfam" id="PF04043">
    <property type="entry name" value="PMEI"/>
    <property type="match status" value="1"/>
</dbReference>
<dbReference type="Gene3D" id="1.20.140.40">
    <property type="entry name" value="Invertase/pectin methylesterase inhibitor family protein"/>
    <property type="match status" value="1"/>
</dbReference>
<dbReference type="Proteomes" id="UP000231279">
    <property type="component" value="Unassembled WGS sequence"/>
</dbReference>
<proteinExistence type="inferred from homology"/>
<comment type="caution">
    <text evidence="6">The sequence shown here is derived from an EMBL/GenBank/DDBJ whole genome shotgun (WGS) entry which is preliminary data.</text>
</comment>
<feature type="signal peptide" evidence="4">
    <location>
        <begin position="1"/>
        <end position="29"/>
    </location>
</feature>
<comment type="similarity">
    <text evidence="3">Belongs to the PMEI family.</text>
</comment>
<keyword evidence="2" id="KW-1015">Disulfide bond</keyword>
<organism evidence="6 7">
    <name type="scientific">Handroanthus impetiginosus</name>
    <dbReference type="NCBI Taxonomy" id="429701"/>
    <lineage>
        <taxon>Eukaryota</taxon>
        <taxon>Viridiplantae</taxon>
        <taxon>Streptophyta</taxon>
        <taxon>Embryophyta</taxon>
        <taxon>Tracheophyta</taxon>
        <taxon>Spermatophyta</taxon>
        <taxon>Magnoliopsida</taxon>
        <taxon>eudicotyledons</taxon>
        <taxon>Gunneridae</taxon>
        <taxon>Pentapetalae</taxon>
        <taxon>asterids</taxon>
        <taxon>lamiids</taxon>
        <taxon>Lamiales</taxon>
        <taxon>Bignoniaceae</taxon>
        <taxon>Crescentiina</taxon>
        <taxon>Tabebuia alliance</taxon>
        <taxon>Handroanthus</taxon>
    </lineage>
</organism>
<accession>A0A2G9GHY2</accession>
<dbReference type="STRING" id="429701.A0A2G9GHY2"/>
<evidence type="ECO:0000256" key="2">
    <source>
        <dbReference type="ARBA" id="ARBA00023157"/>
    </source>
</evidence>
<dbReference type="CDD" id="cd15797">
    <property type="entry name" value="PMEI"/>
    <property type="match status" value="1"/>
</dbReference>
<dbReference type="EMBL" id="NKXS01004971">
    <property type="protein sequence ID" value="PIN04904.1"/>
    <property type="molecule type" value="Genomic_DNA"/>
</dbReference>
<evidence type="ECO:0000256" key="4">
    <source>
        <dbReference type="SAM" id="SignalP"/>
    </source>
</evidence>
<feature type="domain" description="Pectinesterase inhibitor" evidence="5">
    <location>
        <begin position="27"/>
        <end position="172"/>
    </location>
</feature>
<dbReference type="InterPro" id="IPR006501">
    <property type="entry name" value="Pectinesterase_inhib_dom"/>
</dbReference>
<evidence type="ECO:0000259" key="5">
    <source>
        <dbReference type="SMART" id="SM00856"/>
    </source>
</evidence>
<keyword evidence="1 4" id="KW-0732">Signal</keyword>
<dbReference type="InterPro" id="IPR035513">
    <property type="entry name" value="Invertase/methylesterase_inhib"/>
</dbReference>
<keyword evidence="7" id="KW-1185">Reference proteome</keyword>
<evidence type="ECO:0000256" key="3">
    <source>
        <dbReference type="ARBA" id="ARBA00038471"/>
    </source>
</evidence>
<dbReference type="NCBIfam" id="TIGR01614">
    <property type="entry name" value="PME_inhib"/>
    <property type="match status" value="1"/>
</dbReference>